<feature type="active site" description="Proton donor" evidence="5">
    <location>
        <position position="104"/>
    </location>
</feature>
<dbReference type="GO" id="GO:0000166">
    <property type="term" value="F:nucleotide binding"/>
    <property type="evidence" value="ECO:0007669"/>
    <property type="project" value="UniProtKB-KW"/>
</dbReference>
<keyword evidence="6" id="KW-0547">Nucleotide-binding</keyword>
<dbReference type="Pfam" id="PF00208">
    <property type="entry name" value="ELFV_dehydrog"/>
    <property type="match status" value="1"/>
</dbReference>
<feature type="binding site" evidence="6">
    <location>
        <position position="68"/>
    </location>
    <ligand>
        <name>substrate</name>
    </ligand>
</feature>
<keyword evidence="11" id="KW-1185">Reference proteome</keyword>
<dbReference type="CDD" id="cd01076">
    <property type="entry name" value="NAD_bind_1_Glu_DH"/>
    <property type="match status" value="1"/>
</dbReference>
<evidence type="ECO:0000256" key="1">
    <source>
        <dbReference type="ARBA" id="ARBA00006382"/>
    </source>
</evidence>
<dbReference type="Proteomes" id="UP001329915">
    <property type="component" value="Chromosome"/>
</dbReference>
<organism evidence="10 11">
    <name type="scientific">Metallumcola ferriviriculae</name>
    <dbReference type="NCBI Taxonomy" id="3039180"/>
    <lineage>
        <taxon>Bacteria</taxon>
        <taxon>Bacillati</taxon>
        <taxon>Bacillota</taxon>
        <taxon>Clostridia</taxon>
        <taxon>Neomoorellales</taxon>
        <taxon>Desulfitibacteraceae</taxon>
        <taxon>Metallumcola</taxon>
    </lineage>
</organism>
<keyword evidence="3 4" id="KW-0560">Oxidoreductase</keyword>
<gene>
    <name evidence="10" type="ORF">MFMK1_002430</name>
</gene>
<dbReference type="InterPro" id="IPR006096">
    <property type="entry name" value="Glu/Leu/Phe/Val/Trp_DH_C"/>
</dbReference>
<dbReference type="InterPro" id="IPR006097">
    <property type="entry name" value="Glu/Leu/Phe/Val/Trp_DH_dimer"/>
</dbReference>
<dbReference type="PRINTS" id="PR00082">
    <property type="entry name" value="GLFDHDRGNASE"/>
</dbReference>
<dbReference type="InterPro" id="IPR033524">
    <property type="entry name" value="Glu/Leu/Phe/Val_DH_AS"/>
</dbReference>
<dbReference type="InterPro" id="IPR006095">
    <property type="entry name" value="Glu/Leu/Phe/Val/Trp_DH"/>
</dbReference>
<dbReference type="PANTHER" id="PTHR11606">
    <property type="entry name" value="GLUTAMATE DEHYDROGENASE"/>
    <property type="match status" value="1"/>
</dbReference>
<evidence type="ECO:0000256" key="7">
    <source>
        <dbReference type="PIRSR" id="PIRSR000185-3"/>
    </source>
</evidence>
<protein>
    <recommendedName>
        <fullName evidence="2 4">Glutamate dehydrogenase</fullName>
    </recommendedName>
</protein>
<evidence type="ECO:0000256" key="8">
    <source>
        <dbReference type="RuleBase" id="RU004417"/>
    </source>
</evidence>
<dbReference type="InterPro" id="IPR033922">
    <property type="entry name" value="NAD_bind_Glu_DH"/>
</dbReference>
<dbReference type="SUPFAM" id="SSF53223">
    <property type="entry name" value="Aminoacid dehydrogenase-like, N-terminal domain"/>
    <property type="match status" value="1"/>
</dbReference>
<dbReference type="SMART" id="SM00839">
    <property type="entry name" value="ELFV_dehydrog"/>
    <property type="match status" value="1"/>
</dbReference>
<keyword evidence="6" id="KW-0520">NAD</keyword>
<evidence type="ECO:0000313" key="11">
    <source>
        <dbReference type="Proteomes" id="UP001329915"/>
    </source>
</evidence>
<dbReference type="Pfam" id="PF02812">
    <property type="entry name" value="ELFV_dehydrog_N"/>
    <property type="match status" value="1"/>
</dbReference>
<dbReference type="GO" id="GO:0006538">
    <property type="term" value="P:L-glutamate catabolic process"/>
    <property type="evidence" value="ECO:0007669"/>
    <property type="project" value="TreeGrafter"/>
</dbReference>
<dbReference type="AlphaFoldDB" id="A0AAU0UPR7"/>
<comment type="similarity">
    <text evidence="1 4 8">Belongs to the Glu/Leu/Phe/Val dehydrogenases family.</text>
</comment>
<evidence type="ECO:0000259" key="9">
    <source>
        <dbReference type="SMART" id="SM00839"/>
    </source>
</evidence>
<proteinExistence type="inferred from homology"/>
<dbReference type="EMBL" id="CP121694">
    <property type="protein sequence ID" value="WRO22593.1"/>
    <property type="molecule type" value="Genomic_DNA"/>
</dbReference>
<accession>A0AAU0UPR7</accession>
<dbReference type="GO" id="GO:0004352">
    <property type="term" value="F:glutamate dehydrogenase (NAD+) activity"/>
    <property type="evidence" value="ECO:0007669"/>
    <property type="project" value="TreeGrafter"/>
</dbReference>
<evidence type="ECO:0000256" key="6">
    <source>
        <dbReference type="PIRSR" id="PIRSR000185-2"/>
    </source>
</evidence>
<name>A0AAU0UPR7_9FIRM</name>
<feature type="site" description="Important for catalysis" evidence="7">
    <location>
        <position position="143"/>
    </location>
</feature>
<dbReference type="RefSeq" id="WP_366922002.1">
    <property type="nucleotide sequence ID" value="NZ_CP121694.1"/>
</dbReference>
<feature type="domain" description="Glutamate/phenylalanine/leucine/valine/L-tryptophan dehydrogenase C-terminal" evidence="9">
    <location>
        <begin position="180"/>
        <end position="409"/>
    </location>
</feature>
<feature type="binding site" evidence="6">
    <location>
        <position position="92"/>
    </location>
    <ligand>
        <name>substrate</name>
    </ligand>
</feature>
<evidence type="ECO:0000256" key="3">
    <source>
        <dbReference type="ARBA" id="ARBA00023002"/>
    </source>
</evidence>
<evidence type="ECO:0000256" key="2">
    <source>
        <dbReference type="ARBA" id="ARBA00012896"/>
    </source>
</evidence>
<dbReference type="Gene3D" id="3.40.50.720">
    <property type="entry name" value="NAD(P)-binding Rossmann-like Domain"/>
    <property type="match status" value="1"/>
</dbReference>
<dbReference type="InterPro" id="IPR036291">
    <property type="entry name" value="NAD(P)-bd_dom_sf"/>
</dbReference>
<dbReference type="InterPro" id="IPR014362">
    <property type="entry name" value="Glu_DH"/>
</dbReference>
<dbReference type="PIRSF" id="PIRSF000185">
    <property type="entry name" value="Glu_DH"/>
    <property type="match status" value="1"/>
</dbReference>
<dbReference type="PANTHER" id="PTHR11606:SF13">
    <property type="entry name" value="GLUTAMATE DEHYDROGENASE 1, MITOCHONDRIAL"/>
    <property type="match status" value="1"/>
</dbReference>
<sequence>MSRNPFETALNTLRSAGEKGGIDPKVIELLSKPKRIMEFTIPMRMDNGEVEIFTAYRVHCNDALGPVKDGTRFMPNLTIDEVKALALWMTIKHAVGGIPAGGGKGGIICDPSAMSKWELERLTRAYMRKLPLKGAWVDVPGADIGTSAQTQAWMLDEYEEIMGFHSPAAINDKPAEVNGTVGSHEATGLGAFYVMMEAVRDAGLEVGCTVAVQGFGQVGATAARLLFDAGFKVVAVSDIKGAVYNAEGIDIAALEQHVEETGYVVDFAGTKPISNEELLEMDVDLLAPAAVQSVINDENADRIKAKLIAECANGPVTTAAEKILLEKGIMIVPDVVTNVGGAIACHFERIQGLTDDYWSMDKVKEKLNGRMLTAYRETIAAAKEFDVPLRVAAWINALRKISAAVKMRGWV</sequence>
<evidence type="ECO:0000313" key="10">
    <source>
        <dbReference type="EMBL" id="WRO22593.1"/>
    </source>
</evidence>
<feature type="binding site" evidence="6">
    <location>
        <position position="187"/>
    </location>
    <ligand>
        <name>NAD(+)</name>
        <dbReference type="ChEBI" id="CHEBI:57540"/>
    </ligand>
</feature>
<reference evidence="10 11" key="1">
    <citation type="submission" date="2023-04" db="EMBL/GenBank/DDBJ databases">
        <authorList>
            <person name="Hsu D."/>
        </authorList>
    </citation>
    <scope>NUCLEOTIDE SEQUENCE [LARGE SCALE GENOMIC DNA]</scope>
    <source>
        <strain evidence="10 11">MK1</strain>
    </source>
</reference>
<dbReference type="InterPro" id="IPR046346">
    <property type="entry name" value="Aminoacid_DH-like_N_sf"/>
</dbReference>
<dbReference type="KEGG" id="dbc:MFMK1_002430"/>
<evidence type="ECO:0000256" key="4">
    <source>
        <dbReference type="PIRNR" id="PIRNR000185"/>
    </source>
</evidence>
<dbReference type="PROSITE" id="PS00074">
    <property type="entry name" value="GLFV_DEHYDROGENASE"/>
    <property type="match status" value="1"/>
</dbReference>
<dbReference type="SUPFAM" id="SSF51735">
    <property type="entry name" value="NAD(P)-binding Rossmann-fold domains"/>
    <property type="match status" value="1"/>
</dbReference>
<dbReference type="Gene3D" id="3.40.50.10860">
    <property type="entry name" value="Leucine Dehydrogenase, chain A, domain 1"/>
    <property type="match status" value="1"/>
</dbReference>
<evidence type="ECO:0000256" key="5">
    <source>
        <dbReference type="PIRSR" id="PIRSR000185-1"/>
    </source>
</evidence>